<keyword evidence="2" id="KW-0963">Cytoplasm</keyword>
<gene>
    <name evidence="5" type="ORF">CPY51_03410</name>
</gene>
<feature type="domain" description="CSD" evidence="4">
    <location>
        <begin position="1"/>
        <end position="68"/>
    </location>
</feature>
<dbReference type="CDD" id="cd04458">
    <property type="entry name" value="CSP_CDS"/>
    <property type="match status" value="1"/>
</dbReference>
<dbReference type="InterPro" id="IPR012156">
    <property type="entry name" value="Cold_shock_CspA"/>
</dbReference>
<dbReference type="AlphaFoldDB" id="A0A2W4D0B6"/>
<dbReference type="PIRSF" id="PIRSF002599">
    <property type="entry name" value="Cold_shock_A"/>
    <property type="match status" value="1"/>
</dbReference>
<protein>
    <submittedName>
        <fullName evidence="5">Cold-shock protein</fullName>
    </submittedName>
</protein>
<dbReference type="RefSeq" id="WP_111158674.1">
    <property type="nucleotide sequence ID" value="NZ_PCDP01000002.1"/>
</dbReference>
<dbReference type="PROSITE" id="PS51857">
    <property type="entry name" value="CSD_2"/>
    <property type="match status" value="1"/>
</dbReference>
<evidence type="ECO:0000256" key="3">
    <source>
        <dbReference type="RuleBase" id="RU000408"/>
    </source>
</evidence>
<name>A0A2W4D0B6_9HYPH</name>
<keyword evidence="6" id="KW-1185">Reference proteome</keyword>
<sequence length="69" mass="7713">MPTGIVKWFNGEKGYGFIKPDDGSPDVFVHISALERAGLQDLQDGQKIEYELSQSRKTGKWTADSLEIL</sequence>
<dbReference type="InterPro" id="IPR002059">
    <property type="entry name" value="CSP_DNA-bd"/>
</dbReference>
<dbReference type="InterPro" id="IPR011129">
    <property type="entry name" value="CSD"/>
</dbReference>
<comment type="caution">
    <text evidence="5">The sequence shown here is derived from an EMBL/GenBank/DDBJ whole genome shotgun (WGS) entry which is preliminary data.</text>
</comment>
<dbReference type="PANTHER" id="PTHR11544">
    <property type="entry name" value="COLD SHOCK DOMAIN CONTAINING PROTEINS"/>
    <property type="match status" value="1"/>
</dbReference>
<dbReference type="Gene3D" id="2.40.50.140">
    <property type="entry name" value="Nucleic acid-binding proteins"/>
    <property type="match status" value="1"/>
</dbReference>
<dbReference type="SMART" id="SM00357">
    <property type="entry name" value="CSP"/>
    <property type="match status" value="1"/>
</dbReference>
<organism evidence="5 6">
    <name type="scientific">Rhizobium tubonense</name>
    <dbReference type="NCBI Taxonomy" id="484088"/>
    <lineage>
        <taxon>Bacteria</taxon>
        <taxon>Pseudomonadati</taxon>
        <taxon>Pseudomonadota</taxon>
        <taxon>Alphaproteobacteria</taxon>
        <taxon>Hyphomicrobiales</taxon>
        <taxon>Rhizobiaceae</taxon>
        <taxon>Rhizobium/Agrobacterium group</taxon>
        <taxon>Rhizobium</taxon>
    </lineage>
</organism>
<dbReference type="GO" id="GO:0003676">
    <property type="term" value="F:nucleic acid binding"/>
    <property type="evidence" value="ECO:0007669"/>
    <property type="project" value="InterPro"/>
</dbReference>
<evidence type="ECO:0000313" key="5">
    <source>
        <dbReference type="EMBL" id="PZM16408.1"/>
    </source>
</evidence>
<comment type="subcellular location">
    <subcellularLocation>
        <location evidence="1 3">Cytoplasm</location>
    </subcellularLocation>
</comment>
<proteinExistence type="predicted"/>
<evidence type="ECO:0000259" key="4">
    <source>
        <dbReference type="PROSITE" id="PS51857"/>
    </source>
</evidence>
<dbReference type="SUPFAM" id="SSF50249">
    <property type="entry name" value="Nucleic acid-binding proteins"/>
    <property type="match status" value="1"/>
</dbReference>
<evidence type="ECO:0000256" key="2">
    <source>
        <dbReference type="ARBA" id="ARBA00022490"/>
    </source>
</evidence>
<dbReference type="OrthoDB" id="9801074at2"/>
<accession>A0A2W4D0B6</accession>
<dbReference type="InterPro" id="IPR019844">
    <property type="entry name" value="CSD_CS"/>
</dbReference>
<dbReference type="Pfam" id="PF00313">
    <property type="entry name" value="CSD"/>
    <property type="match status" value="1"/>
</dbReference>
<evidence type="ECO:0000256" key="1">
    <source>
        <dbReference type="ARBA" id="ARBA00004496"/>
    </source>
</evidence>
<dbReference type="InterPro" id="IPR012340">
    <property type="entry name" value="NA-bd_OB-fold"/>
</dbReference>
<evidence type="ECO:0000313" key="6">
    <source>
        <dbReference type="Proteomes" id="UP000248925"/>
    </source>
</evidence>
<dbReference type="Proteomes" id="UP000248925">
    <property type="component" value="Unassembled WGS sequence"/>
</dbReference>
<reference evidence="5 6" key="1">
    <citation type="journal article" date="2018" name="Sci. Rep.">
        <title>Rhizobium tumorigenes sp. nov., a novel plant tumorigenic bacterium isolated from cane gall tumors on thornless blackberry.</title>
        <authorList>
            <person name="Kuzmanovi N."/>
            <person name="Smalla K."/>
            <person name="Gronow S."/>
            <person name="PuBawska J."/>
        </authorList>
    </citation>
    <scope>NUCLEOTIDE SEQUENCE [LARGE SCALE GENOMIC DNA]</scope>
    <source>
        <strain evidence="5 6">CCBAU 85046</strain>
    </source>
</reference>
<dbReference type="InterPro" id="IPR050181">
    <property type="entry name" value="Cold_shock_domain"/>
</dbReference>
<dbReference type="EMBL" id="PCDP01000002">
    <property type="protein sequence ID" value="PZM16408.1"/>
    <property type="molecule type" value="Genomic_DNA"/>
</dbReference>
<dbReference type="GO" id="GO:0005829">
    <property type="term" value="C:cytosol"/>
    <property type="evidence" value="ECO:0007669"/>
    <property type="project" value="UniProtKB-ARBA"/>
</dbReference>
<dbReference type="PRINTS" id="PR00050">
    <property type="entry name" value="COLDSHOCK"/>
</dbReference>
<dbReference type="PROSITE" id="PS00352">
    <property type="entry name" value="CSD_1"/>
    <property type="match status" value="1"/>
</dbReference>